<evidence type="ECO:0000313" key="2">
    <source>
        <dbReference type="EMBL" id="KAI7790869.1"/>
    </source>
</evidence>
<name>A0A9W7T714_TRIRA</name>
<keyword evidence="3" id="KW-1185">Reference proteome</keyword>
<reference evidence="2" key="1">
    <citation type="submission" date="2021-02" db="EMBL/GenBank/DDBJ databases">
        <title>Comparative genomics reveals that relaxation of natural selection precedes convergent phenotypic evolution of cavefish.</title>
        <authorList>
            <person name="Peng Z."/>
        </authorList>
    </citation>
    <scope>NUCLEOTIDE SEQUENCE</scope>
    <source>
        <tissue evidence="2">Muscle</tissue>
    </source>
</reference>
<sequence>MISAGHRGDGAIKGQTHHADQSPDSSLGGRFHLSHLTDWGCLVGTQRASEECGKPLPMGLRAGIIPLLSHHDGKKGKHCSETLDPLLLETRDGHRRSGRAVPFSLIIRGCAVNVKPIRMDVGGKQWDPTGKETHAHYSNNSRRRKKAHYMLENQPTAIILCPRFQTTSTQVVRWADEIFLEFFLPSMAVIIGLCGHLYECSISRGLEDVMDTAASSSCISQSGRPSLARVCKQSTECVEGEQRC</sequence>
<dbReference type="EMBL" id="JAFHDT010000025">
    <property type="protein sequence ID" value="KAI7790869.1"/>
    <property type="molecule type" value="Genomic_DNA"/>
</dbReference>
<accession>A0A9W7T714</accession>
<evidence type="ECO:0000313" key="3">
    <source>
        <dbReference type="Proteomes" id="UP001059041"/>
    </source>
</evidence>
<gene>
    <name evidence="2" type="ORF">IRJ41_003308</name>
</gene>
<organism evidence="2 3">
    <name type="scientific">Triplophysa rosa</name>
    <name type="common">Cave loach</name>
    <dbReference type="NCBI Taxonomy" id="992332"/>
    <lineage>
        <taxon>Eukaryota</taxon>
        <taxon>Metazoa</taxon>
        <taxon>Chordata</taxon>
        <taxon>Craniata</taxon>
        <taxon>Vertebrata</taxon>
        <taxon>Euteleostomi</taxon>
        <taxon>Actinopterygii</taxon>
        <taxon>Neopterygii</taxon>
        <taxon>Teleostei</taxon>
        <taxon>Ostariophysi</taxon>
        <taxon>Cypriniformes</taxon>
        <taxon>Nemacheilidae</taxon>
        <taxon>Triplophysa</taxon>
    </lineage>
</organism>
<evidence type="ECO:0000256" key="1">
    <source>
        <dbReference type="SAM" id="MobiDB-lite"/>
    </source>
</evidence>
<feature type="region of interest" description="Disordered" evidence="1">
    <location>
        <begin position="1"/>
        <end position="26"/>
    </location>
</feature>
<dbReference type="Proteomes" id="UP001059041">
    <property type="component" value="Linkage Group LG25"/>
</dbReference>
<feature type="compositionally biased region" description="Basic and acidic residues" evidence="1">
    <location>
        <begin position="1"/>
        <end position="10"/>
    </location>
</feature>
<dbReference type="AlphaFoldDB" id="A0A9W7T714"/>
<proteinExistence type="predicted"/>
<protein>
    <submittedName>
        <fullName evidence="2">Uncharacterized protein</fullName>
    </submittedName>
</protein>
<comment type="caution">
    <text evidence="2">The sequence shown here is derived from an EMBL/GenBank/DDBJ whole genome shotgun (WGS) entry which is preliminary data.</text>
</comment>